<feature type="region of interest" description="Disordered" evidence="1">
    <location>
        <begin position="729"/>
        <end position="749"/>
    </location>
</feature>
<dbReference type="AlphaFoldDB" id="A0A177EI16"/>
<feature type="chain" id="PRO_5008060409" evidence="2">
    <location>
        <begin position="22"/>
        <end position="805"/>
    </location>
</feature>
<protein>
    <submittedName>
        <fullName evidence="3">Uncharacterized protein</fullName>
    </submittedName>
</protein>
<organism evidence="3 4">
    <name type="scientific">Nematocida displodere</name>
    <dbReference type="NCBI Taxonomy" id="1805483"/>
    <lineage>
        <taxon>Eukaryota</taxon>
        <taxon>Fungi</taxon>
        <taxon>Fungi incertae sedis</taxon>
        <taxon>Microsporidia</taxon>
        <taxon>Nematocida</taxon>
    </lineage>
</organism>
<keyword evidence="4" id="KW-1185">Reference proteome</keyword>
<comment type="caution">
    <text evidence="3">The sequence shown here is derived from an EMBL/GenBank/DDBJ whole genome shotgun (WGS) entry which is preliminary data.</text>
</comment>
<dbReference type="RefSeq" id="XP_067545216.1">
    <property type="nucleotide sequence ID" value="XM_067687508.1"/>
</dbReference>
<evidence type="ECO:0000313" key="4">
    <source>
        <dbReference type="Proteomes" id="UP000185944"/>
    </source>
</evidence>
<dbReference type="Proteomes" id="UP000185944">
    <property type="component" value="Unassembled WGS sequence"/>
</dbReference>
<dbReference type="EMBL" id="LTDL01000014">
    <property type="protein sequence ID" value="OAG31615.1"/>
    <property type="molecule type" value="Genomic_DNA"/>
</dbReference>
<reference evidence="3 4" key="1">
    <citation type="submission" date="2016-02" db="EMBL/GenBank/DDBJ databases">
        <title>Discovery of a natural microsporidian pathogen with a broad tissue tropism in Caenorhabditis elegans.</title>
        <authorList>
            <person name="Luallen R.J."/>
            <person name="Reinke A.W."/>
            <person name="Tong L."/>
            <person name="Botts M.R."/>
            <person name="Felix M.-A."/>
            <person name="Troemel E.R."/>
        </authorList>
    </citation>
    <scope>NUCLEOTIDE SEQUENCE [LARGE SCALE GENOMIC DNA]</scope>
    <source>
        <strain evidence="3 4">JUm2807</strain>
    </source>
</reference>
<dbReference type="GeneID" id="93646440"/>
<proteinExistence type="predicted"/>
<gene>
    <name evidence="3" type="ORF">NEDG_00090</name>
</gene>
<sequence length="805" mass="89699">MYRRATSLVLLGIALFRDVAAYKIEIFDKALIGGAIYHQLTHNWAGCGGVARSKSAMVRDLSTQMFHLYGQTFPKDVQNRSLLTVGTLNGHLAFDAQKLARNSDAEPILKNNSKRHQAVHNGTAAESFNFFLEHELDPNHLSWLLELFGGRDRPSTPLGESALTCSAMRDILIYAYKTRIDLYKKNVQSSVQVSSGEMEKYVEEARNELDKVLERVTITTAASVLETFTFGERLLFMTTVANYIEDQFRTSLSHRTRSALIEGVNKNSEGVEILDMPSAISFSPFLIPTILYRVLAYLNEFLAATATEQSLDDKTADALRKDMLTLCHLAKAWEFRYGQETPKKIEIINKTFSSILEKEWTHGWTNDNFSEGIPNVADNQEYRPEQDEHIRPVFANRFITRLPGSRAHLNIFEDLSKHLSASSKTRPIAECSTFLTNYIHDNIYFFSATPGVMYVPVSRNVLALSGGQKRFFLFVHPGMSKILSGVEYNLSTNEAKEIKFAAKTLAKETYPVRPATASKIHIQVIAALSALADELRASGQGDDARAGTKLKGAPTPFYEAFKKSNLNLLDLAANCLSLFSVADGKSSPWSWYNDGTAMEVMATVVAVVSELAENFFVLRNEPLHRLSPAKVSEIVSAITQTVSQMGKNRSRVDPLASRTFEQLNERGSIASSRSVKAAKAFFGGASTKNSSMSTTHHHMFSNTCIFKCKNILCGAEDATFKNVCKLGREQKPQPEPQTSTHVEGTIPRDPISLVSRKHVPSEATDLLKSCFTGLFTVADYQVDVFFREVLVNRLGFEPYITPTTM</sequence>
<feature type="signal peptide" evidence="2">
    <location>
        <begin position="1"/>
        <end position="21"/>
    </location>
</feature>
<keyword evidence="2" id="KW-0732">Signal</keyword>
<evidence type="ECO:0000313" key="3">
    <source>
        <dbReference type="EMBL" id="OAG31615.1"/>
    </source>
</evidence>
<name>A0A177EI16_9MICR</name>
<evidence type="ECO:0000256" key="2">
    <source>
        <dbReference type="SAM" id="SignalP"/>
    </source>
</evidence>
<accession>A0A177EI16</accession>
<dbReference type="VEuPathDB" id="MicrosporidiaDB:NEDG_00090"/>
<evidence type="ECO:0000256" key="1">
    <source>
        <dbReference type="SAM" id="MobiDB-lite"/>
    </source>
</evidence>